<dbReference type="InterPro" id="IPR043128">
    <property type="entry name" value="Rev_trsase/Diguanyl_cyclase"/>
</dbReference>
<evidence type="ECO:0000313" key="2">
    <source>
        <dbReference type="EMBL" id="BBJ00139.1"/>
    </source>
</evidence>
<dbReference type="EMBL" id="AP019536">
    <property type="protein sequence ID" value="BBJ00139.1"/>
    <property type="molecule type" value="Genomic_DNA"/>
</dbReference>
<proteinExistence type="predicted"/>
<dbReference type="SUPFAM" id="SSF55781">
    <property type="entry name" value="GAF domain-like"/>
    <property type="match status" value="1"/>
</dbReference>
<evidence type="ECO:0000259" key="1">
    <source>
        <dbReference type="PROSITE" id="PS50887"/>
    </source>
</evidence>
<dbReference type="Proteomes" id="UP001319121">
    <property type="component" value="Chromosome"/>
</dbReference>
<dbReference type="InterPro" id="IPR003018">
    <property type="entry name" value="GAF"/>
</dbReference>
<name>A0AAN1SZV6_9PROT</name>
<protein>
    <recommendedName>
        <fullName evidence="1">GGDEF domain-containing protein</fullName>
    </recommendedName>
</protein>
<gene>
    <name evidence="2" type="ORF">FGKAn22_18310</name>
</gene>
<dbReference type="InterPro" id="IPR052163">
    <property type="entry name" value="DGC-Regulatory_Protein"/>
</dbReference>
<dbReference type="PANTHER" id="PTHR46663:SF3">
    <property type="entry name" value="SLL0267 PROTEIN"/>
    <property type="match status" value="1"/>
</dbReference>
<sequence>MRYSNKRAELLNITRSLLATLTKNTPETDLLQSAVEALTKLIRVKYGAIGLLDEKGNLIQFVHTGMSAEEVQRIGHPPEGRGLLGVVVRENAVLRLDNMMKDPRSAGFPPNHPQMKTLLAVPISNLGRVYGRIYLCDRLDGTPFSDEDQELLQSFASALSLILDNARKVDEMGKSQNTIAALHDPLTDLPNLALLYDRAGLVLSHANRDKHQVAFLFCGLDGFKAINESLGHEAGDHVLKTMAERFLGIMREEDTVARIGGDEFLFVLPDVSSVIHIELVAQKILDAIAREIKIGNRKISLSGSIGIAVYPNDGDTTESMVKNADIAMYKAKELGRNNYQFFSEALIADATGRLELFGYSYYG</sequence>
<reference evidence="2 3" key="1">
    <citation type="submission" date="2019-03" db="EMBL/GenBank/DDBJ databases">
        <title>Complete genome sequence of Ferrigenium kumadai strain An22, a microaerophilic iron-oxidizing bacterium isolated from a paddy field soil.</title>
        <authorList>
            <person name="Watanabe T."/>
            <person name="Asakawa S."/>
        </authorList>
    </citation>
    <scope>NUCLEOTIDE SEQUENCE [LARGE SCALE GENOMIC DNA]</scope>
    <source>
        <strain evidence="2 3">An22</strain>
    </source>
</reference>
<feature type="domain" description="GGDEF" evidence="1">
    <location>
        <begin position="211"/>
        <end position="344"/>
    </location>
</feature>
<evidence type="ECO:0000313" key="3">
    <source>
        <dbReference type="Proteomes" id="UP001319121"/>
    </source>
</evidence>
<dbReference type="KEGG" id="fku:FGKAn22_18310"/>
<dbReference type="CDD" id="cd01949">
    <property type="entry name" value="GGDEF"/>
    <property type="match status" value="1"/>
</dbReference>
<dbReference type="RefSeq" id="WP_212785389.1">
    <property type="nucleotide sequence ID" value="NZ_AP019536.1"/>
</dbReference>
<dbReference type="Pfam" id="PF00990">
    <property type="entry name" value="GGDEF"/>
    <property type="match status" value="1"/>
</dbReference>
<dbReference type="InterPro" id="IPR029016">
    <property type="entry name" value="GAF-like_dom_sf"/>
</dbReference>
<dbReference type="PROSITE" id="PS50887">
    <property type="entry name" value="GGDEF"/>
    <property type="match status" value="1"/>
</dbReference>
<dbReference type="InterPro" id="IPR000160">
    <property type="entry name" value="GGDEF_dom"/>
</dbReference>
<dbReference type="SMART" id="SM00065">
    <property type="entry name" value="GAF"/>
    <property type="match status" value="1"/>
</dbReference>
<dbReference type="NCBIfam" id="TIGR00254">
    <property type="entry name" value="GGDEF"/>
    <property type="match status" value="1"/>
</dbReference>
<dbReference type="AlphaFoldDB" id="A0AAN1SZV6"/>
<dbReference type="Gene3D" id="3.30.450.40">
    <property type="match status" value="1"/>
</dbReference>
<accession>A0AAN1SZV6</accession>
<dbReference type="Gene3D" id="3.30.70.270">
    <property type="match status" value="1"/>
</dbReference>
<dbReference type="InterPro" id="IPR029787">
    <property type="entry name" value="Nucleotide_cyclase"/>
</dbReference>
<dbReference type="SMART" id="SM00267">
    <property type="entry name" value="GGDEF"/>
    <property type="match status" value="1"/>
</dbReference>
<dbReference type="Pfam" id="PF13185">
    <property type="entry name" value="GAF_2"/>
    <property type="match status" value="1"/>
</dbReference>
<dbReference type="PANTHER" id="PTHR46663">
    <property type="entry name" value="DIGUANYLATE CYCLASE DGCT-RELATED"/>
    <property type="match status" value="1"/>
</dbReference>
<dbReference type="SUPFAM" id="SSF55073">
    <property type="entry name" value="Nucleotide cyclase"/>
    <property type="match status" value="1"/>
</dbReference>
<keyword evidence="3" id="KW-1185">Reference proteome</keyword>
<organism evidence="2 3">
    <name type="scientific">Ferrigenium kumadai</name>
    <dbReference type="NCBI Taxonomy" id="1682490"/>
    <lineage>
        <taxon>Bacteria</taxon>
        <taxon>Pseudomonadati</taxon>
        <taxon>Pseudomonadota</taxon>
        <taxon>Betaproteobacteria</taxon>
        <taxon>Nitrosomonadales</taxon>
        <taxon>Gallionellaceae</taxon>
        <taxon>Ferrigenium</taxon>
    </lineage>
</organism>